<evidence type="ECO:0000256" key="2">
    <source>
        <dbReference type="ARBA" id="ARBA00023125"/>
    </source>
</evidence>
<dbReference type="RefSeq" id="WP_128268502.1">
    <property type="nucleotide sequence ID" value="NZ_SAUW01000001.1"/>
</dbReference>
<evidence type="ECO:0000256" key="1">
    <source>
        <dbReference type="ARBA" id="ARBA00023015"/>
    </source>
</evidence>
<dbReference type="InterPro" id="IPR011711">
    <property type="entry name" value="GntR_C"/>
</dbReference>
<dbReference type="PANTHER" id="PTHR43537:SF24">
    <property type="entry name" value="GLUCONATE OPERON TRANSCRIPTIONAL REPRESSOR"/>
    <property type="match status" value="1"/>
</dbReference>
<dbReference type="SMART" id="SM00895">
    <property type="entry name" value="FCD"/>
    <property type="match status" value="1"/>
</dbReference>
<dbReference type="SMART" id="SM00345">
    <property type="entry name" value="HTH_GNTR"/>
    <property type="match status" value="2"/>
</dbReference>
<keyword evidence="3" id="KW-0804">Transcription</keyword>
<dbReference type="InterPro" id="IPR000524">
    <property type="entry name" value="Tscrpt_reg_HTH_GntR"/>
</dbReference>
<evidence type="ECO:0000313" key="5">
    <source>
        <dbReference type="EMBL" id="RWR15465.1"/>
    </source>
</evidence>
<dbReference type="PANTHER" id="PTHR43537">
    <property type="entry name" value="TRANSCRIPTIONAL REGULATOR, GNTR FAMILY"/>
    <property type="match status" value="1"/>
</dbReference>
<accession>A0A443J554</accession>
<feature type="domain" description="HTH gntR-type" evidence="4">
    <location>
        <begin position="6"/>
        <end position="73"/>
    </location>
</feature>
<reference evidence="5 6" key="1">
    <citation type="submission" date="2019-01" db="EMBL/GenBank/DDBJ databases">
        <title>Sinorhodobacter populi sp. nov. isolated from the symptomatic bark tissue of Populus euramericana canker.</title>
        <authorList>
            <person name="Xu G."/>
        </authorList>
    </citation>
    <scope>NUCLEOTIDE SEQUENCE [LARGE SCALE GENOMIC DNA]</scope>
    <source>
        <strain evidence="5 6">2D-5</strain>
    </source>
</reference>
<proteinExistence type="predicted"/>
<dbReference type="SUPFAM" id="SSF48008">
    <property type="entry name" value="GntR ligand-binding domain-like"/>
    <property type="match status" value="1"/>
</dbReference>
<dbReference type="InterPro" id="IPR036390">
    <property type="entry name" value="WH_DNA-bd_sf"/>
</dbReference>
<reference evidence="5 6" key="2">
    <citation type="submission" date="2019-01" db="EMBL/GenBank/DDBJ databases">
        <authorList>
            <person name="Li Y."/>
        </authorList>
    </citation>
    <scope>NUCLEOTIDE SEQUENCE [LARGE SCALE GENOMIC DNA]</scope>
    <source>
        <strain evidence="5 6">2D-5</strain>
    </source>
</reference>
<keyword evidence="6" id="KW-1185">Reference proteome</keyword>
<sequence>MVTAPEAYYEVVRRVLEDNIRTGALPGGTRLYVAALADRLGVSRSPVKRALELLEEDGLLRRNEAQGWLVGDEPASDVRPNLHLFELELPDSGSATPVKPGWERILQTVADEVVDCIPFGIWKISETELCSHFGVSRTVTREVLTRLHERGLVTKNRASHWIAGPLSAQMLGELHDMRRLLEPLALRRAAPHLGRMTLIEMRQRVEAALAAPHQPAIEDFDRIEDDLHRTCVAPQPNQRLAAALPELRLSLVVNRQFSLHVARHHESALLLEHRLVLDHLIAGDTEGAATALRFHLDADHDRARARLKVLSVFGEPDAKVVPYLMRIV</sequence>
<keyword evidence="2" id="KW-0238">DNA-binding</keyword>
<keyword evidence="1" id="KW-0805">Transcription regulation</keyword>
<dbReference type="InterPro" id="IPR036388">
    <property type="entry name" value="WH-like_DNA-bd_sf"/>
</dbReference>
<dbReference type="Gene3D" id="1.10.10.10">
    <property type="entry name" value="Winged helix-like DNA-binding domain superfamily/Winged helix DNA-binding domain"/>
    <property type="match status" value="2"/>
</dbReference>
<evidence type="ECO:0000256" key="3">
    <source>
        <dbReference type="ARBA" id="ARBA00023163"/>
    </source>
</evidence>
<protein>
    <submittedName>
        <fullName evidence="5">GntR family transcriptional regulator</fullName>
    </submittedName>
</protein>
<name>A0A443J554_9RHOB</name>
<dbReference type="Pfam" id="PF00392">
    <property type="entry name" value="GntR"/>
    <property type="match status" value="2"/>
</dbReference>
<evidence type="ECO:0000259" key="4">
    <source>
        <dbReference type="PROSITE" id="PS50949"/>
    </source>
</evidence>
<gene>
    <name evidence="5" type="ORF">D2T33_00910</name>
</gene>
<dbReference type="InterPro" id="IPR008920">
    <property type="entry name" value="TF_FadR/GntR_C"/>
</dbReference>
<dbReference type="GO" id="GO:0003700">
    <property type="term" value="F:DNA-binding transcription factor activity"/>
    <property type="evidence" value="ECO:0007669"/>
    <property type="project" value="InterPro"/>
</dbReference>
<dbReference type="Proteomes" id="UP000285710">
    <property type="component" value="Unassembled WGS sequence"/>
</dbReference>
<evidence type="ECO:0000313" key="6">
    <source>
        <dbReference type="Proteomes" id="UP000285710"/>
    </source>
</evidence>
<dbReference type="PROSITE" id="PS50949">
    <property type="entry name" value="HTH_GNTR"/>
    <property type="match status" value="1"/>
</dbReference>
<organism evidence="5 6">
    <name type="scientific">Paenirhodobacter populi</name>
    <dbReference type="NCBI Taxonomy" id="2306993"/>
    <lineage>
        <taxon>Bacteria</taxon>
        <taxon>Pseudomonadati</taxon>
        <taxon>Pseudomonadota</taxon>
        <taxon>Alphaproteobacteria</taxon>
        <taxon>Rhodobacterales</taxon>
        <taxon>Rhodobacter group</taxon>
        <taxon>Paenirhodobacter</taxon>
    </lineage>
</organism>
<dbReference type="EMBL" id="SAUW01000001">
    <property type="protein sequence ID" value="RWR15465.1"/>
    <property type="molecule type" value="Genomic_DNA"/>
</dbReference>
<dbReference type="SUPFAM" id="SSF46785">
    <property type="entry name" value="Winged helix' DNA-binding domain"/>
    <property type="match status" value="2"/>
</dbReference>
<dbReference type="AlphaFoldDB" id="A0A443J554"/>
<dbReference type="Gene3D" id="1.20.120.530">
    <property type="entry name" value="GntR ligand-binding domain-like"/>
    <property type="match status" value="1"/>
</dbReference>
<comment type="caution">
    <text evidence="5">The sequence shown here is derived from an EMBL/GenBank/DDBJ whole genome shotgun (WGS) entry which is preliminary data.</text>
</comment>
<dbReference type="Pfam" id="PF07729">
    <property type="entry name" value="FCD"/>
    <property type="match status" value="1"/>
</dbReference>
<dbReference type="GO" id="GO:0003677">
    <property type="term" value="F:DNA binding"/>
    <property type="evidence" value="ECO:0007669"/>
    <property type="project" value="UniProtKB-KW"/>
</dbReference>